<dbReference type="AlphaFoldDB" id="A0A840ND30"/>
<dbReference type="InterPro" id="IPR001509">
    <property type="entry name" value="Epimerase_deHydtase"/>
</dbReference>
<sequence length="330" mass="36475">MNDEKILVTGSAGHLGEALVRSIRAEGRDAVGLDVLDSRFTTATGSITDREVLRRCLDGVTGVLHAATLHKPHVSSHDRQAFVDTNVSGTLALLEESAAAGVRSFVFTSSTSAFGRALTPAADEPAAWITEDVVPVPRNIYGVTKIAAEQVCELLHHELGLPVVVLRTSRFFPEDDDRDEVRAAYDGLNTKVNEFLYRRVELQDAVDAHRLALARAPQLGFGRYIVSATPPFAPEDLAQLRSDAPAVVRRLFPDHVAEFARRGWRMFPGLDRVYVNDRARADLGWTPRFDFRHVLDLVRADEDIRSPLARAVGAKGYHQHPHGVYTTRSR</sequence>
<dbReference type="RefSeq" id="WP_184479195.1">
    <property type="nucleotide sequence ID" value="NZ_JACHIV010000001.1"/>
</dbReference>
<gene>
    <name evidence="2" type="ORF">BJ969_002602</name>
</gene>
<dbReference type="PANTHER" id="PTHR43245:SF54">
    <property type="entry name" value="BLL0593 PROTEIN"/>
    <property type="match status" value="1"/>
</dbReference>
<dbReference type="PANTHER" id="PTHR43245">
    <property type="entry name" value="BIFUNCTIONAL POLYMYXIN RESISTANCE PROTEIN ARNA"/>
    <property type="match status" value="1"/>
</dbReference>
<accession>A0A840ND30</accession>
<dbReference type="EMBL" id="JACHIV010000001">
    <property type="protein sequence ID" value="MBB5069514.1"/>
    <property type="molecule type" value="Genomic_DNA"/>
</dbReference>
<dbReference type="Gene3D" id="3.40.50.720">
    <property type="entry name" value="NAD(P)-binding Rossmann-like Domain"/>
    <property type="match status" value="1"/>
</dbReference>
<feature type="domain" description="NAD-dependent epimerase/dehydratase" evidence="1">
    <location>
        <begin position="6"/>
        <end position="175"/>
    </location>
</feature>
<dbReference type="InterPro" id="IPR050177">
    <property type="entry name" value="Lipid_A_modif_metabolic_enz"/>
</dbReference>
<evidence type="ECO:0000313" key="2">
    <source>
        <dbReference type="EMBL" id="MBB5069514.1"/>
    </source>
</evidence>
<evidence type="ECO:0000313" key="3">
    <source>
        <dbReference type="Proteomes" id="UP000580474"/>
    </source>
</evidence>
<protein>
    <submittedName>
        <fullName evidence="2">Nucleoside-diphosphate-sugar epimerase</fullName>
    </submittedName>
</protein>
<proteinExistence type="predicted"/>
<comment type="caution">
    <text evidence="2">The sequence shown here is derived from an EMBL/GenBank/DDBJ whole genome shotgun (WGS) entry which is preliminary data.</text>
</comment>
<reference evidence="2 3" key="1">
    <citation type="submission" date="2020-08" db="EMBL/GenBank/DDBJ databases">
        <title>Sequencing the genomes of 1000 actinobacteria strains.</title>
        <authorList>
            <person name="Klenk H.-P."/>
        </authorList>
    </citation>
    <scope>NUCLEOTIDE SEQUENCE [LARGE SCALE GENOMIC DNA]</scope>
    <source>
        <strain evidence="2 3">DSM 45582</strain>
    </source>
</reference>
<name>A0A840ND30_9PSEU</name>
<dbReference type="InterPro" id="IPR036291">
    <property type="entry name" value="NAD(P)-bd_dom_sf"/>
</dbReference>
<keyword evidence="3" id="KW-1185">Reference proteome</keyword>
<evidence type="ECO:0000259" key="1">
    <source>
        <dbReference type="Pfam" id="PF01370"/>
    </source>
</evidence>
<dbReference type="Proteomes" id="UP000580474">
    <property type="component" value="Unassembled WGS sequence"/>
</dbReference>
<dbReference type="Pfam" id="PF01370">
    <property type="entry name" value="Epimerase"/>
    <property type="match status" value="1"/>
</dbReference>
<organism evidence="2 3">
    <name type="scientific">Saccharopolyspora gloriosae</name>
    <dbReference type="NCBI Taxonomy" id="455344"/>
    <lineage>
        <taxon>Bacteria</taxon>
        <taxon>Bacillati</taxon>
        <taxon>Actinomycetota</taxon>
        <taxon>Actinomycetes</taxon>
        <taxon>Pseudonocardiales</taxon>
        <taxon>Pseudonocardiaceae</taxon>
        <taxon>Saccharopolyspora</taxon>
    </lineage>
</organism>
<dbReference type="SUPFAM" id="SSF51735">
    <property type="entry name" value="NAD(P)-binding Rossmann-fold domains"/>
    <property type="match status" value="1"/>
</dbReference>